<evidence type="ECO:0000313" key="2">
    <source>
        <dbReference type="EMBL" id="RWW93789.1"/>
    </source>
</evidence>
<protein>
    <submittedName>
        <fullName evidence="2">Dihydrofolate reductase</fullName>
    </submittedName>
</protein>
<dbReference type="EMBL" id="SBII01000011">
    <property type="protein sequence ID" value="RWW93789.1"/>
    <property type="molecule type" value="Genomic_DNA"/>
</dbReference>
<sequence>MRKLTVFNFISLNGYYKGSDNDISWHRHGAEEDAFSADSLKADNILLFGRITYEMMAFWWPSPMAAEAYPEVAKGMNSAEKIVFSTIIEKPKWNNTTVIHSDIVNRIRQMKQQPGKNMTILGSGSIVSQFAEAGLIDEYLIMIDPIALTGGTPIFNGLKSNLSLTLTDSKVFKSGVVLLSYKIASNAT</sequence>
<dbReference type="InterPro" id="IPR024072">
    <property type="entry name" value="DHFR-like_dom_sf"/>
</dbReference>
<organism evidence="2 3">
    <name type="scientific">Flavobacterium cerinum</name>
    <dbReference type="NCBI Taxonomy" id="2502784"/>
    <lineage>
        <taxon>Bacteria</taxon>
        <taxon>Pseudomonadati</taxon>
        <taxon>Bacteroidota</taxon>
        <taxon>Flavobacteriia</taxon>
        <taxon>Flavobacteriales</taxon>
        <taxon>Flavobacteriaceae</taxon>
        <taxon>Flavobacterium</taxon>
    </lineage>
</organism>
<dbReference type="PANTHER" id="PTHR38011:SF11">
    <property type="entry name" value="2,5-DIAMINO-6-RIBOSYLAMINO-4(3H)-PYRIMIDINONE 5'-PHOSPHATE REDUCTASE"/>
    <property type="match status" value="1"/>
</dbReference>
<dbReference type="InterPro" id="IPR002734">
    <property type="entry name" value="RibDG_C"/>
</dbReference>
<name>A0A3S3Q578_9FLAO</name>
<feature type="domain" description="Bacterial bifunctional deaminase-reductase C-terminal" evidence="1">
    <location>
        <begin position="2"/>
        <end position="178"/>
    </location>
</feature>
<dbReference type="SUPFAM" id="SSF53597">
    <property type="entry name" value="Dihydrofolate reductase-like"/>
    <property type="match status" value="1"/>
</dbReference>
<accession>A0A3S3Q578</accession>
<gene>
    <name evidence="2" type="ORF">EPI11_14745</name>
</gene>
<dbReference type="Proteomes" id="UP000287527">
    <property type="component" value="Unassembled WGS sequence"/>
</dbReference>
<dbReference type="OrthoDB" id="195113at2"/>
<dbReference type="GO" id="GO:0009231">
    <property type="term" value="P:riboflavin biosynthetic process"/>
    <property type="evidence" value="ECO:0007669"/>
    <property type="project" value="InterPro"/>
</dbReference>
<dbReference type="GO" id="GO:0008703">
    <property type="term" value="F:5-amino-6-(5-phosphoribosylamino)uracil reductase activity"/>
    <property type="evidence" value="ECO:0007669"/>
    <property type="project" value="InterPro"/>
</dbReference>
<evidence type="ECO:0000259" key="1">
    <source>
        <dbReference type="Pfam" id="PF01872"/>
    </source>
</evidence>
<dbReference type="Pfam" id="PF01872">
    <property type="entry name" value="RibD_C"/>
    <property type="match status" value="1"/>
</dbReference>
<comment type="caution">
    <text evidence="2">The sequence shown here is derived from an EMBL/GenBank/DDBJ whole genome shotgun (WGS) entry which is preliminary data.</text>
</comment>
<dbReference type="InterPro" id="IPR050765">
    <property type="entry name" value="Riboflavin_Biosynth_HTPR"/>
</dbReference>
<dbReference type="Gene3D" id="3.40.430.10">
    <property type="entry name" value="Dihydrofolate Reductase, subunit A"/>
    <property type="match status" value="1"/>
</dbReference>
<keyword evidence="3" id="KW-1185">Reference proteome</keyword>
<reference evidence="2 3" key="1">
    <citation type="submission" date="2019-01" db="EMBL/GenBank/DDBJ databases">
        <title>Flavobacterium sp. nov.,isolated from freshwater.</title>
        <authorList>
            <person name="Zhang R."/>
            <person name="Du Z.-J."/>
        </authorList>
    </citation>
    <scope>NUCLEOTIDE SEQUENCE [LARGE SCALE GENOMIC DNA]</scope>
    <source>
        <strain evidence="2 3">1E403</strain>
    </source>
</reference>
<evidence type="ECO:0000313" key="3">
    <source>
        <dbReference type="Proteomes" id="UP000287527"/>
    </source>
</evidence>
<dbReference type="RefSeq" id="WP_128390745.1">
    <property type="nucleotide sequence ID" value="NZ_SBII01000011.1"/>
</dbReference>
<dbReference type="AlphaFoldDB" id="A0A3S3Q578"/>
<proteinExistence type="predicted"/>
<dbReference type="PANTHER" id="PTHR38011">
    <property type="entry name" value="DIHYDROFOLATE REDUCTASE FAMILY PROTEIN (AFU_ORTHOLOGUE AFUA_8G06820)"/>
    <property type="match status" value="1"/>
</dbReference>